<reference evidence="3" key="1">
    <citation type="submission" date="2015-11" db="EMBL/GenBank/DDBJ databases">
        <authorList>
            <person name="Varghese N."/>
        </authorList>
    </citation>
    <scope>NUCLEOTIDE SEQUENCE [LARGE SCALE GENOMIC DNA]</scope>
    <source>
        <strain evidence="3">DSM 45899</strain>
    </source>
</reference>
<feature type="compositionally biased region" description="Gly residues" evidence="1">
    <location>
        <begin position="32"/>
        <end position="44"/>
    </location>
</feature>
<evidence type="ECO:0000313" key="2">
    <source>
        <dbReference type="EMBL" id="CUU58576.1"/>
    </source>
</evidence>
<gene>
    <name evidence="2" type="ORF">Ga0074812_12075</name>
</gene>
<accession>A0A0S4QSI1</accession>
<organism evidence="2 3">
    <name type="scientific">Parafrankia irregularis</name>
    <dbReference type="NCBI Taxonomy" id="795642"/>
    <lineage>
        <taxon>Bacteria</taxon>
        <taxon>Bacillati</taxon>
        <taxon>Actinomycetota</taxon>
        <taxon>Actinomycetes</taxon>
        <taxon>Frankiales</taxon>
        <taxon>Frankiaceae</taxon>
        <taxon>Parafrankia</taxon>
    </lineage>
</organism>
<sequence>MVRSLARHAPGASGPRPARDLRVRAGSTLTGDGEGAGNGEGRSAGVGVPHWVGDVRPHNDVPGLPRIVIE</sequence>
<dbReference type="AlphaFoldDB" id="A0A0S4QSI1"/>
<evidence type="ECO:0000256" key="1">
    <source>
        <dbReference type="SAM" id="MobiDB-lite"/>
    </source>
</evidence>
<dbReference type="EMBL" id="FAOZ01000020">
    <property type="protein sequence ID" value="CUU58576.1"/>
    <property type="molecule type" value="Genomic_DNA"/>
</dbReference>
<protein>
    <submittedName>
        <fullName evidence="2">Uncharacterized protein</fullName>
    </submittedName>
</protein>
<feature type="region of interest" description="Disordered" evidence="1">
    <location>
        <begin position="1"/>
        <end position="70"/>
    </location>
</feature>
<keyword evidence="3" id="KW-1185">Reference proteome</keyword>
<proteinExistence type="predicted"/>
<name>A0A0S4QSI1_9ACTN</name>
<evidence type="ECO:0000313" key="3">
    <source>
        <dbReference type="Proteomes" id="UP000198802"/>
    </source>
</evidence>
<dbReference type="Proteomes" id="UP000198802">
    <property type="component" value="Unassembled WGS sequence"/>
</dbReference>